<accession>A0A147K9Y3</accession>
<dbReference type="PANTHER" id="PTHR33545">
    <property type="entry name" value="UPF0750 MEMBRANE PROTEIN YITT-RELATED"/>
    <property type="match status" value="1"/>
</dbReference>
<keyword evidence="2" id="KW-1003">Cell membrane</keyword>
<evidence type="ECO:0000313" key="9">
    <source>
        <dbReference type="Proteomes" id="UP000074108"/>
    </source>
</evidence>
<dbReference type="PIRSF" id="PIRSF006483">
    <property type="entry name" value="Membrane_protein_YitT"/>
    <property type="match status" value="1"/>
</dbReference>
<dbReference type="STRING" id="1150625.Q75_04510"/>
<dbReference type="InterPro" id="IPR051461">
    <property type="entry name" value="UPF0750_membrane"/>
</dbReference>
<proteinExistence type="predicted"/>
<sequence>MSRDVFIIEAKKIVIVIIGAIFGATALNLFLIPANVFASGFTGIAQLLSGLLSTYTSVHVSTGILFFLLNIPVTILGWVKVGKGFTIYSFISVFATTFFLEVIPVVELSPDILLNAVFGGVIGALGVGLTLKWGASTGGMDIVAMVLSRMKDRPVGAYLFLLNGLIIVTAGFLYDWEQALYTLVALYVSTRVIDAIHTRHEKLTAMIITKKSQELTDAIHGKLVRGITTVPAKGGFTKEAKEMMIVVITRYELYDLEHIIKDVDPQAFTNIVETAGIFGFFRKD</sequence>
<evidence type="ECO:0000256" key="6">
    <source>
        <dbReference type="SAM" id="Phobius"/>
    </source>
</evidence>
<evidence type="ECO:0000259" key="7">
    <source>
        <dbReference type="Pfam" id="PF10035"/>
    </source>
</evidence>
<feature type="transmembrane region" description="Helical" evidence="6">
    <location>
        <begin position="58"/>
        <end position="78"/>
    </location>
</feature>
<dbReference type="InterPro" id="IPR019264">
    <property type="entry name" value="DUF2179"/>
</dbReference>
<feature type="domain" description="DUF2179" evidence="7">
    <location>
        <begin position="225"/>
        <end position="279"/>
    </location>
</feature>
<reference evidence="8 9" key="1">
    <citation type="journal article" date="2016" name="Front. Microbiol.">
        <title>Microevolution Analysis of Bacillus coahuilensis Unveils Differences in Phosphorus Acquisition Strategies and Their Regulation.</title>
        <authorList>
            <person name="Gomez-Lunar Z."/>
            <person name="Hernandez-Gonzalez I."/>
            <person name="Rodriguez-Torres M.D."/>
            <person name="Souza V."/>
            <person name="Olmedo-Alvarez G."/>
        </authorList>
    </citation>
    <scope>NUCLEOTIDE SEQUENCE [LARGE SCALE GENOMIC DNA]</scope>
    <source>
        <strain evidence="9">p1.1.43</strain>
    </source>
</reference>
<name>A0A147K9Y3_9BACI</name>
<comment type="subcellular location">
    <subcellularLocation>
        <location evidence="1">Cell membrane</location>
        <topology evidence="1">Multi-pass membrane protein</topology>
    </subcellularLocation>
</comment>
<feature type="transmembrane region" description="Helical" evidence="6">
    <location>
        <begin position="155"/>
        <end position="173"/>
    </location>
</feature>
<evidence type="ECO:0000256" key="5">
    <source>
        <dbReference type="ARBA" id="ARBA00023136"/>
    </source>
</evidence>
<gene>
    <name evidence="8" type="ORF">Q75_04510</name>
</gene>
<dbReference type="RefSeq" id="WP_059282413.1">
    <property type="nucleotide sequence ID" value="NZ_LDYG01000021.1"/>
</dbReference>
<dbReference type="PATRIC" id="fig|1150625.3.peg.944"/>
<dbReference type="EMBL" id="LDYG01000021">
    <property type="protein sequence ID" value="KUP07499.1"/>
    <property type="molecule type" value="Genomic_DNA"/>
</dbReference>
<keyword evidence="4 6" id="KW-1133">Transmembrane helix</keyword>
<dbReference type="Proteomes" id="UP000074108">
    <property type="component" value="Unassembled WGS sequence"/>
</dbReference>
<dbReference type="InterPro" id="IPR003740">
    <property type="entry name" value="YitT"/>
</dbReference>
<evidence type="ECO:0000256" key="2">
    <source>
        <dbReference type="ARBA" id="ARBA00022475"/>
    </source>
</evidence>
<keyword evidence="9" id="KW-1185">Reference proteome</keyword>
<dbReference type="Pfam" id="PF10035">
    <property type="entry name" value="DUF2179"/>
    <property type="match status" value="1"/>
</dbReference>
<evidence type="ECO:0000256" key="4">
    <source>
        <dbReference type="ARBA" id="ARBA00022989"/>
    </source>
</evidence>
<dbReference type="AlphaFoldDB" id="A0A147K9Y3"/>
<feature type="transmembrane region" description="Helical" evidence="6">
    <location>
        <begin position="12"/>
        <end position="38"/>
    </location>
</feature>
<feature type="transmembrane region" description="Helical" evidence="6">
    <location>
        <begin position="85"/>
        <end position="106"/>
    </location>
</feature>
<dbReference type="GO" id="GO:0005886">
    <property type="term" value="C:plasma membrane"/>
    <property type="evidence" value="ECO:0007669"/>
    <property type="project" value="UniProtKB-SubCell"/>
</dbReference>
<dbReference type="PANTHER" id="PTHR33545:SF5">
    <property type="entry name" value="UPF0750 MEMBRANE PROTEIN YITT"/>
    <property type="match status" value="1"/>
</dbReference>
<organism evidence="8 9">
    <name type="scientific">Bacillus coahuilensis p1.1.43</name>
    <dbReference type="NCBI Taxonomy" id="1150625"/>
    <lineage>
        <taxon>Bacteria</taxon>
        <taxon>Bacillati</taxon>
        <taxon>Bacillota</taxon>
        <taxon>Bacilli</taxon>
        <taxon>Bacillales</taxon>
        <taxon>Bacillaceae</taxon>
        <taxon>Bacillus</taxon>
    </lineage>
</organism>
<dbReference type="Gene3D" id="3.30.70.120">
    <property type="match status" value="1"/>
</dbReference>
<evidence type="ECO:0000256" key="3">
    <source>
        <dbReference type="ARBA" id="ARBA00022692"/>
    </source>
</evidence>
<comment type="caution">
    <text evidence="8">The sequence shown here is derived from an EMBL/GenBank/DDBJ whole genome shotgun (WGS) entry which is preliminary data.</text>
</comment>
<protein>
    <submittedName>
        <fullName evidence="8">Membrane protein</fullName>
    </submittedName>
</protein>
<dbReference type="InterPro" id="IPR015867">
    <property type="entry name" value="N-reg_PII/ATP_PRibTrfase_C"/>
</dbReference>
<dbReference type="Pfam" id="PF02588">
    <property type="entry name" value="YitT_membrane"/>
    <property type="match status" value="1"/>
</dbReference>
<keyword evidence="5 6" id="KW-0472">Membrane</keyword>
<keyword evidence="3 6" id="KW-0812">Transmembrane</keyword>
<feature type="transmembrane region" description="Helical" evidence="6">
    <location>
        <begin position="112"/>
        <end position="134"/>
    </location>
</feature>
<dbReference type="CDD" id="cd16380">
    <property type="entry name" value="YitT_C"/>
    <property type="match status" value="1"/>
</dbReference>
<evidence type="ECO:0000313" key="8">
    <source>
        <dbReference type="EMBL" id="KUP07499.1"/>
    </source>
</evidence>
<evidence type="ECO:0000256" key="1">
    <source>
        <dbReference type="ARBA" id="ARBA00004651"/>
    </source>
</evidence>
<dbReference type="OrthoDB" id="2417289at2"/>